<dbReference type="Proteomes" id="UP000245999">
    <property type="component" value="Chromosome"/>
</dbReference>
<dbReference type="KEGG" id="hnv:DDQ68_01805"/>
<proteinExistence type="predicted"/>
<name>A0A2Z3GQH1_9BACT</name>
<dbReference type="EMBL" id="CP029145">
    <property type="protein sequence ID" value="AWM31634.1"/>
    <property type="molecule type" value="Genomic_DNA"/>
</dbReference>
<evidence type="ECO:0000256" key="1">
    <source>
        <dbReference type="SAM" id="MobiDB-lite"/>
    </source>
</evidence>
<feature type="compositionally biased region" description="Low complexity" evidence="1">
    <location>
        <begin position="99"/>
        <end position="118"/>
    </location>
</feature>
<keyword evidence="3" id="KW-1185">Reference proteome</keyword>
<dbReference type="OrthoDB" id="886687at2"/>
<evidence type="ECO:0000313" key="3">
    <source>
        <dbReference type="Proteomes" id="UP000245999"/>
    </source>
</evidence>
<organism evidence="2 3">
    <name type="scientific">Hymenobacter nivis</name>
    <dbReference type="NCBI Taxonomy" id="1850093"/>
    <lineage>
        <taxon>Bacteria</taxon>
        <taxon>Pseudomonadati</taxon>
        <taxon>Bacteroidota</taxon>
        <taxon>Cytophagia</taxon>
        <taxon>Cytophagales</taxon>
        <taxon>Hymenobacteraceae</taxon>
        <taxon>Hymenobacter</taxon>
    </lineage>
</organism>
<reference evidence="3" key="1">
    <citation type="submission" date="2018-04" db="EMBL/GenBank/DDBJ databases">
        <title>Complete genome of Antarctic heterotrophic bacterium Hymenobacter nivis.</title>
        <authorList>
            <person name="Terashima M."/>
        </authorList>
    </citation>
    <scope>NUCLEOTIDE SEQUENCE [LARGE SCALE GENOMIC DNA]</scope>
    <source>
        <strain evidence="3">NBRC 111535</strain>
    </source>
</reference>
<feature type="region of interest" description="Disordered" evidence="1">
    <location>
        <begin position="98"/>
        <end position="131"/>
    </location>
</feature>
<dbReference type="AlphaFoldDB" id="A0A2Z3GQH1"/>
<accession>A0A2Z3GQH1</accession>
<protein>
    <submittedName>
        <fullName evidence="2">Uncharacterized protein</fullName>
    </submittedName>
</protein>
<gene>
    <name evidence="2" type="ORF">DDQ68_01805</name>
</gene>
<dbReference type="RefSeq" id="WP_109652606.1">
    <property type="nucleotide sequence ID" value="NZ_CP029145.1"/>
</dbReference>
<evidence type="ECO:0000313" key="2">
    <source>
        <dbReference type="EMBL" id="AWM31634.1"/>
    </source>
</evidence>
<sequence>MRRSLLAVLLLANYLLVVGAGLGVSRPEPPRFSTAHPYVHSPACQQRNYLRLDCFEHCNGEQAATKDGLPVGTGLHFLAQLKGLDAHCAFGEGLVASQRPARPGPARRAIGGPGAEAAGFERRAYEPPCAG</sequence>